<organism evidence="2 3">
    <name type="scientific">Cucumis melo var. makuwa</name>
    <name type="common">Oriental melon</name>
    <dbReference type="NCBI Taxonomy" id="1194695"/>
    <lineage>
        <taxon>Eukaryota</taxon>
        <taxon>Viridiplantae</taxon>
        <taxon>Streptophyta</taxon>
        <taxon>Embryophyta</taxon>
        <taxon>Tracheophyta</taxon>
        <taxon>Spermatophyta</taxon>
        <taxon>Magnoliopsida</taxon>
        <taxon>eudicotyledons</taxon>
        <taxon>Gunneridae</taxon>
        <taxon>Pentapetalae</taxon>
        <taxon>rosids</taxon>
        <taxon>fabids</taxon>
        <taxon>Cucurbitales</taxon>
        <taxon>Cucurbitaceae</taxon>
        <taxon>Benincaseae</taxon>
        <taxon>Cucumis</taxon>
    </lineage>
</organism>
<evidence type="ECO:0000256" key="1">
    <source>
        <dbReference type="SAM" id="MobiDB-lite"/>
    </source>
</evidence>
<comment type="caution">
    <text evidence="2">The sequence shown here is derived from an EMBL/GenBank/DDBJ whole genome shotgun (WGS) entry which is preliminary data.</text>
</comment>
<evidence type="ECO:0000313" key="3">
    <source>
        <dbReference type="Proteomes" id="UP000321947"/>
    </source>
</evidence>
<dbReference type="Proteomes" id="UP000321947">
    <property type="component" value="Unassembled WGS sequence"/>
</dbReference>
<protein>
    <submittedName>
        <fullName evidence="2">Uncharacterized protein</fullName>
    </submittedName>
</protein>
<sequence length="142" mass="16217">MEVVSKFYDASYHPSEFYVTIEGKKVFFDTEAINELYDLPNDAEYPRQAMITKPTKGRLLSETLGQPKDLEEDKEDELPPTQPQKRKGASTSRPLTKKTKVDGTLHHKPLKVIHPLAKMFVLTPRKSSNIFLMKKVSILSLL</sequence>
<proteinExistence type="predicted"/>
<accession>A0A5D3E5P6</accession>
<dbReference type="AlphaFoldDB" id="A0A5D3E5P6"/>
<name>A0A5D3E5P6_CUCMM</name>
<gene>
    <name evidence="2" type="ORF">E5676_scaffold455G001650</name>
</gene>
<dbReference type="EMBL" id="SSTD01000141">
    <property type="protein sequence ID" value="TYK30940.1"/>
    <property type="molecule type" value="Genomic_DNA"/>
</dbReference>
<reference evidence="2 3" key="1">
    <citation type="submission" date="2019-08" db="EMBL/GenBank/DDBJ databases">
        <title>Draft genome sequences of two oriental melons (Cucumis melo L. var makuwa).</title>
        <authorList>
            <person name="Kwon S.-Y."/>
        </authorList>
    </citation>
    <scope>NUCLEOTIDE SEQUENCE [LARGE SCALE GENOMIC DNA]</scope>
    <source>
        <strain evidence="3">cv. Chang Bougi</strain>
        <tissue evidence="2">Leaf</tissue>
    </source>
</reference>
<feature type="region of interest" description="Disordered" evidence="1">
    <location>
        <begin position="50"/>
        <end position="104"/>
    </location>
</feature>
<evidence type="ECO:0000313" key="2">
    <source>
        <dbReference type="EMBL" id="TYK30940.1"/>
    </source>
</evidence>